<dbReference type="HOGENOM" id="CLU_970005_0_0_1"/>
<feature type="region of interest" description="Disordered" evidence="1">
    <location>
        <begin position="255"/>
        <end position="287"/>
    </location>
</feature>
<evidence type="ECO:0000313" key="4">
    <source>
        <dbReference type="Proteomes" id="UP000002668"/>
    </source>
</evidence>
<evidence type="ECO:0000259" key="2">
    <source>
        <dbReference type="Pfam" id="PF09994"/>
    </source>
</evidence>
<dbReference type="AlphaFoldDB" id="E4ZHS6"/>
<protein>
    <recommendedName>
        <fullName evidence="2">T6SS Phospholipase effector Tle1-like catalytic domain-containing protein</fullName>
    </recommendedName>
</protein>
<evidence type="ECO:0000313" key="3">
    <source>
        <dbReference type="EMBL" id="CBX90909.1"/>
    </source>
</evidence>
<dbReference type="PANTHER" id="PTHR33840:SF1">
    <property type="entry name" value="TLE1 PHOSPHOLIPASE DOMAIN-CONTAINING PROTEIN"/>
    <property type="match status" value="1"/>
</dbReference>
<reference evidence="4" key="1">
    <citation type="journal article" date="2011" name="Nat. Commun.">
        <title>Effector diversification within compartments of the Leptosphaeria maculans genome affected by Repeat-Induced Point mutations.</title>
        <authorList>
            <person name="Rouxel T."/>
            <person name="Grandaubert J."/>
            <person name="Hane J.K."/>
            <person name="Hoede C."/>
            <person name="van de Wouw A.P."/>
            <person name="Couloux A."/>
            <person name="Dominguez V."/>
            <person name="Anthouard V."/>
            <person name="Bally P."/>
            <person name="Bourras S."/>
            <person name="Cozijnsen A.J."/>
            <person name="Ciuffetti L.M."/>
            <person name="Degrave A."/>
            <person name="Dilmaghani A."/>
            <person name="Duret L."/>
            <person name="Fudal I."/>
            <person name="Goodwin S.B."/>
            <person name="Gout L."/>
            <person name="Glaser N."/>
            <person name="Linglin J."/>
            <person name="Kema G.H.J."/>
            <person name="Lapalu N."/>
            <person name="Lawrence C.B."/>
            <person name="May K."/>
            <person name="Meyer M."/>
            <person name="Ollivier B."/>
            <person name="Poulain J."/>
            <person name="Schoch C.L."/>
            <person name="Simon A."/>
            <person name="Spatafora J.W."/>
            <person name="Stachowiak A."/>
            <person name="Turgeon B.G."/>
            <person name="Tyler B.M."/>
            <person name="Vincent D."/>
            <person name="Weissenbach J."/>
            <person name="Amselem J."/>
            <person name="Quesneville H."/>
            <person name="Oliver R.P."/>
            <person name="Wincker P."/>
            <person name="Balesdent M.-H."/>
            <person name="Howlett B.J."/>
        </authorList>
    </citation>
    <scope>NUCLEOTIDE SEQUENCE [LARGE SCALE GENOMIC DNA]</scope>
    <source>
        <strain evidence="4">JN3 / isolate v23.1.3 / race Av1-4-5-6-7-8</strain>
    </source>
</reference>
<dbReference type="Pfam" id="PF09994">
    <property type="entry name" value="T6SS_Tle1-like_cat"/>
    <property type="match status" value="1"/>
</dbReference>
<organism evidence="4">
    <name type="scientific">Leptosphaeria maculans (strain JN3 / isolate v23.1.3 / race Av1-4-5-6-7-8)</name>
    <name type="common">Blackleg fungus</name>
    <name type="synonym">Phoma lingam</name>
    <dbReference type="NCBI Taxonomy" id="985895"/>
    <lineage>
        <taxon>Eukaryota</taxon>
        <taxon>Fungi</taxon>
        <taxon>Dikarya</taxon>
        <taxon>Ascomycota</taxon>
        <taxon>Pezizomycotina</taxon>
        <taxon>Dothideomycetes</taxon>
        <taxon>Pleosporomycetidae</taxon>
        <taxon>Pleosporales</taxon>
        <taxon>Pleosporineae</taxon>
        <taxon>Leptosphaeriaceae</taxon>
        <taxon>Plenodomus</taxon>
        <taxon>Plenodomus lingam/Leptosphaeria maculans species complex</taxon>
    </lineage>
</organism>
<dbReference type="PANTHER" id="PTHR33840">
    <property type="match status" value="1"/>
</dbReference>
<gene>
    <name evidence="3" type="ORF">LEMA_P059430.1</name>
</gene>
<proteinExistence type="predicted"/>
<dbReference type="VEuPathDB" id="FungiDB:LEMA_P059430.1"/>
<dbReference type="STRING" id="985895.E4ZHS6"/>
<dbReference type="EMBL" id="FP929065">
    <property type="protein sequence ID" value="CBX90909.1"/>
    <property type="molecule type" value="Genomic_DNA"/>
</dbReference>
<dbReference type="InParanoid" id="E4ZHS6"/>
<feature type="compositionally biased region" description="Polar residues" evidence="1">
    <location>
        <begin position="8"/>
        <end position="20"/>
    </location>
</feature>
<name>E4ZHS6_LEPMJ</name>
<feature type="region of interest" description="Disordered" evidence="1">
    <location>
        <begin position="1"/>
        <end position="20"/>
    </location>
</feature>
<feature type="domain" description="T6SS Phospholipase effector Tle1-like catalytic" evidence="2">
    <location>
        <begin position="194"/>
        <end position="259"/>
    </location>
</feature>
<sequence>MAKRPEMESSQSTQNTQSAMRSWGLGSIRSKCEAERRTLLARLAVGITVSQGYATALSGTTHNYQRSLGDAPCHASTRSFTCCLPLTVTARVFRSAVLNWTFPLRIYQIGLHLALSPSFSSSVREQDENGNLVAGTVSSASPFAKDLKLAPLWPIKRIIICCDGTWQSSAHGAQTIPSNVGKMKRSIDLYLARNNPFAFHNTEIHEQIENAFHALGLDEHRKSFSPSLWTLPENSKTNLIQCWLPGVYVNISGGSDDGKRDLEKGIGSKDGPKKARADGKKWADLTE</sequence>
<dbReference type="OrthoDB" id="3057168at2759"/>
<feature type="compositionally biased region" description="Basic and acidic residues" evidence="1">
    <location>
        <begin position="256"/>
        <end position="287"/>
    </location>
</feature>
<keyword evidence="4" id="KW-1185">Reference proteome</keyword>
<dbReference type="InterPro" id="IPR018712">
    <property type="entry name" value="Tle1-like_cat"/>
</dbReference>
<accession>E4ZHS6</accession>
<evidence type="ECO:0000256" key="1">
    <source>
        <dbReference type="SAM" id="MobiDB-lite"/>
    </source>
</evidence>
<dbReference type="Proteomes" id="UP000002668">
    <property type="component" value="Genome"/>
</dbReference>